<dbReference type="RefSeq" id="WP_196153691.1">
    <property type="nucleotide sequence ID" value="NZ_JADMLG010000024.1"/>
</dbReference>
<evidence type="ECO:0000313" key="3">
    <source>
        <dbReference type="EMBL" id="MBH0781410.1"/>
    </source>
</evidence>
<feature type="domain" description="Peptidase S9 prolyl oligopeptidase catalytic" evidence="1">
    <location>
        <begin position="178"/>
        <end position="256"/>
    </location>
</feature>
<keyword evidence="3" id="KW-0378">Hydrolase</keyword>
<dbReference type="InterPro" id="IPR029058">
    <property type="entry name" value="AB_hydrolase_fold"/>
</dbReference>
<sequence length="263" mass="28759">MHGIELISGDGLRLDIALHPTSFESARGPVLLVHGITVDLDEGGGMFVRLAERLAESGFDVVRFSFRGHGGSEGTQRGVTVAGECLDLEAAVTFTHDRYPGPMSIVAASFGAVSTLSTLSWLTEDLHRLVLWNPVLDLRRTFLEPELSWGVANFGASQQKRLRDSGFLRVDEEFELGRVLFHEFENYDPLDAFQNSTVPTLIVHGDRDTAVSYEIAAEAARTRPATQLHTVTGSDHGFDSPDREAEAIEATVAWLIDAPTTKP</sequence>
<organism evidence="3 4">
    <name type="scientific">Nocardia bovistercoris</name>
    <dbReference type="NCBI Taxonomy" id="2785916"/>
    <lineage>
        <taxon>Bacteria</taxon>
        <taxon>Bacillati</taxon>
        <taxon>Actinomycetota</taxon>
        <taxon>Actinomycetes</taxon>
        <taxon>Mycobacteriales</taxon>
        <taxon>Nocardiaceae</taxon>
        <taxon>Nocardia</taxon>
    </lineage>
</organism>
<accession>A0A931IJF5</accession>
<dbReference type="Pfam" id="PF00326">
    <property type="entry name" value="Peptidase_S9"/>
    <property type="match status" value="1"/>
</dbReference>
<keyword evidence="4" id="KW-1185">Reference proteome</keyword>
<dbReference type="SUPFAM" id="SSF53474">
    <property type="entry name" value="alpha/beta-Hydrolases"/>
    <property type="match status" value="1"/>
</dbReference>
<dbReference type="InterPro" id="IPR001375">
    <property type="entry name" value="Peptidase_S9_cat"/>
</dbReference>
<protein>
    <submittedName>
        <fullName evidence="3">Alpha/beta fold hydrolase</fullName>
    </submittedName>
</protein>
<dbReference type="EMBL" id="JADMLG010000024">
    <property type="protein sequence ID" value="MBH0781410.1"/>
    <property type="molecule type" value="Genomic_DNA"/>
</dbReference>
<proteinExistence type="predicted"/>
<evidence type="ECO:0000259" key="1">
    <source>
        <dbReference type="Pfam" id="PF00326"/>
    </source>
</evidence>
<dbReference type="InterPro" id="IPR051044">
    <property type="entry name" value="MAG_DAG_Lipase"/>
</dbReference>
<dbReference type="InterPro" id="IPR022742">
    <property type="entry name" value="Hydrolase_4"/>
</dbReference>
<dbReference type="Gene3D" id="3.40.50.1820">
    <property type="entry name" value="alpha/beta hydrolase"/>
    <property type="match status" value="1"/>
</dbReference>
<gene>
    <name evidence="3" type="ORF">IT779_34585</name>
</gene>
<dbReference type="Pfam" id="PF12146">
    <property type="entry name" value="Hydrolase_4"/>
    <property type="match status" value="1"/>
</dbReference>
<dbReference type="PANTHER" id="PTHR11614">
    <property type="entry name" value="PHOSPHOLIPASE-RELATED"/>
    <property type="match status" value="1"/>
</dbReference>
<dbReference type="Proteomes" id="UP000655751">
    <property type="component" value="Unassembled WGS sequence"/>
</dbReference>
<comment type="caution">
    <text evidence="3">The sequence shown here is derived from an EMBL/GenBank/DDBJ whole genome shotgun (WGS) entry which is preliminary data.</text>
</comment>
<feature type="domain" description="Serine aminopeptidase S33" evidence="2">
    <location>
        <begin position="25"/>
        <end position="143"/>
    </location>
</feature>
<evidence type="ECO:0000259" key="2">
    <source>
        <dbReference type="Pfam" id="PF12146"/>
    </source>
</evidence>
<dbReference type="GO" id="GO:0016787">
    <property type="term" value="F:hydrolase activity"/>
    <property type="evidence" value="ECO:0007669"/>
    <property type="project" value="UniProtKB-KW"/>
</dbReference>
<evidence type="ECO:0000313" key="4">
    <source>
        <dbReference type="Proteomes" id="UP000655751"/>
    </source>
</evidence>
<dbReference type="AlphaFoldDB" id="A0A931IJF5"/>
<reference evidence="3" key="1">
    <citation type="submission" date="2020-11" db="EMBL/GenBank/DDBJ databases">
        <title>Nocardia NEAU-351.nov., a novel actinomycete isolated from the cow dung.</title>
        <authorList>
            <person name="Zhang X."/>
        </authorList>
    </citation>
    <scope>NUCLEOTIDE SEQUENCE</scope>
    <source>
        <strain evidence="3">NEAU-351</strain>
    </source>
</reference>
<name>A0A931IJF5_9NOCA</name>